<keyword evidence="2" id="KW-0812">Transmembrane</keyword>
<sequence>MSTLESEAVATEPTAPPRPGRPGLLAALRWEIRKLSAQYRARAVLVGALIAPIPIVVILHGQSRPPKDTLFGRFATENGFALALLILGFASQWVLPLLTAIVAGDIFASEDQHGTWKTVLTRSASRSKVFWAKTLTAGGFAILMLVLLATSTIASSLLIVGHQPLVGLTGQTISAHTAVQLVTASWASMLGPVIGFTCLAILLSVWSRNPAVGIAAPVVLGMVMGLVGSLGGIESVRPFLLSTPFEAWHGLLAAPRFTGPLREGLLVSGAWSLASLAGAFVLLRRRDITGG</sequence>
<evidence type="ECO:0000256" key="1">
    <source>
        <dbReference type="SAM" id="MobiDB-lite"/>
    </source>
</evidence>
<evidence type="ECO:0000313" key="4">
    <source>
        <dbReference type="Proteomes" id="UP000562045"/>
    </source>
</evidence>
<organism evidence="3 4">
    <name type="scientific">Nocardioides aromaticivorans</name>
    <dbReference type="NCBI Taxonomy" id="200618"/>
    <lineage>
        <taxon>Bacteria</taxon>
        <taxon>Bacillati</taxon>
        <taxon>Actinomycetota</taxon>
        <taxon>Actinomycetes</taxon>
        <taxon>Propionibacteriales</taxon>
        <taxon>Nocardioidaceae</taxon>
        <taxon>Nocardioides</taxon>
    </lineage>
</organism>
<keyword evidence="2" id="KW-1133">Transmembrane helix</keyword>
<feature type="transmembrane region" description="Helical" evidence="2">
    <location>
        <begin position="265"/>
        <end position="283"/>
    </location>
</feature>
<dbReference type="RefSeq" id="WP_179650440.1">
    <property type="nucleotide sequence ID" value="NZ_JACBZM010000001.1"/>
</dbReference>
<dbReference type="Proteomes" id="UP000562045">
    <property type="component" value="Unassembled WGS sequence"/>
</dbReference>
<evidence type="ECO:0000256" key="2">
    <source>
        <dbReference type="SAM" id="Phobius"/>
    </source>
</evidence>
<evidence type="ECO:0000313" key="3">
    <source>
        <dbReference type="EMBL" id="NYI46588.1"/>
    </source>
</evidence>
<feature type="transmembrane region" description="Helical" evidence="2">
    <location>
        <begin position="212"/>
        <end position="233"/>
    </location>
</feature>
<dbReference type="Pfam" id="PF12730">
    <property type="entry name" value="ABC2_membrane_4"/>
    <property type="match status" value="1"/>
</dbReference>
<proteinExistence type="predicted"/>
<dbReference type="EMBL" id="JACBZM010000001">
    <property type="protein sequence ID" value="NYI46588.1"/>
    <property type="molecule type" value="Genomic_DNA"/>
</dbReference>
<comment type="caution">
    <text evidence="3">The sequence shown here is derived from an EMBL/GenBank/DDBJ whole genome shotgun (WGS) entry which is preliminary data.</text>
</comment>
<feature type="transmembrane region" description="Helical" evidence="2">
    <location>
        <begin position="181"/>
        <end position="205"/>
    </location>
</feature>
<dbReference type="PANTHER" id="PTHR37305">
    <property type="entry name" value="INTEGRAL MEMBRANE PROTEIN-RELATED"/>
    <property type="match status" value="1"/>
</dbReference>
<dbReference type="PANTHER" id="PTHR37305:SF1">
    <property type="entry name" value="MEMBRANE PROTEIN"/>
    <property type="match status" value="1"/>
</dbReference>
<name>A0A7Z0CPR7_9ACTN</name>
<feature type="transmembrane region" description="Helical" evidence="2">
    <location>
        <begin position="39"/>
        <end position="60"/>
    </location>
</feature>
<keyword evidence="2" id="KW-0472">Membrane</keyword>
<dbReference type="AlphaFoldDB" id="A0A7Z0CPR7"/>
<feature type="transmembrane region" description="Helical" evidence="2">
    <location>
        <begin position="80"/>
        <end position="108"/>
    </location>
</feature>
<feature type="transmembrane region" description="Helical" evidence="2">
    <location>
        <begin position="129"/>
        <end position="161"/>
    </location>
</feature>
<feature type="region of interest" description="Disordered" evidence="1">
    <location>
        <begin position="1"/>
        <end position="20"/>
    </location>
</feature>
<reference evidence="3 4" key="1">
    <citation type="submission" date="2020-07" db="EMBL/GenBank/DDBJ databases">
        <title>Sequencing the genomes of 1000 actinobacteria strains.</title>
        <authorList>
            <person name="Klenk H.-P."/>
        </authorList>
    </citation>
    <scope>NUCLEOTIDE SEQUENCE [LARGE SCALE GENOMIC DNA]</scope>
    <source>
        <strain evidence="3 4">DSM 15131</strain>
    </source>
</reference>
<protein>
    <submittedName>
        <fullName evidence="3">ABC-2 type transport system permease protein</fullName>
    </submittedName>
</protein>
<gene>
    <name evidence="3" type="ORF">BJ993_003668</name>
</gene>
<accession>A0A7Z0CPR7</accession>